<evidence type="ECO:0000256" key="3">
    <source>
        <dbReference type="PROSITE-ProRule" id="PRU00175"/>
    </source>
</evidence>
<keyword evidence="1 3" id="KW-0479">Metal-binding</keyword>
<keyword evidence="1 3" id="KW-0863">Zinc-finger</keyword>
<reference evidence="6 7" key="1">
    <citation type="journal article" date="2022" name="Allergy">
        <title>Genome assembly and annotation of Periplaneta americana reveal a comprehensive cockroach allergen profile.</title>
        <authorList>
            <person name="Wang L."/>
            <person name="Xiong Q."/>
            <person name="Saelim N."/>
            <person name="Wang L."/>
            <person name="Nong W."/>
            <person name="Wan A.T."/>
            <person name="Shi M."/>
            <person name="Liu X."/>
            <person name="Cao Q."/>
            <person name="Hui J.H.L."/>
            <person name="Sookrung N."/>
            <person name="Leung T.F."/>
            <person name="Tungtrongchitr A."/>
            <person name="Tsui S.K.W."/>
        </authorList>
    </citation>
    <scope>NUCLEOTIDE SEQUENCE [LARGE SCALE GENOMIC DNA]</scope>
    <source>
        <strain evidence="6">PWHHKU_190912</strain>
    </source>
</reference>
<sequence length="359" mass="41097">MSMGLIDDELQEVRKLCQHVITGSKLVSCVQTMVRVEISIMLLGIPSYLGTSHFHILELHTGSTIKANRRTTFKHIIVCIQFPSDYPSSPLLIELKSKTLSDKLLDGLTNVCEQEAKKILGKPQVLPVLKFIRNFIDENPLSCCYNEIATIKKNLSETDELKLKQKTSSLNLKISQGGYYFKTRILVPDNYPEHSISLEDVDTNFPPLFQRYFLGQSKEIARQCIESPIRPKAKNQPPFRPSPSLQPVVSFLVASVKQLPEENCQLCKKLCLPKDPKLAETNENADSHVERVYCSHLFHLQCLITYMKTPPFQGGKKCPKCGQQIFHDKWRVSEKVAEDRWAHQQARERELREVTEFLE</sequence>
<dbReference type="Gene3D" id="3.10.110.10">
    <property type="entry name" value="Ubiquitin Conjugating Enzyme"/>
    <property type="match status" value="1"/>
</dbReference>
<keyword evidence="7" id="KW-1185">Reference proteome</keyword>
<dbReference type="SUPFAM" id="SSF54495">
    <property type="entry name" value="UBC-like"/>
    <property type="match status" value="1"/>
</dbReference>
<evidence type="ECO:0000313" key="6">
    <source>
        <dbReference type="EMBL" id="KAJ4439680.1"/>
    </source>
</evidence>
<dbReference type="PROSITE" id="PS50089">
    <property type="entry name" value="ZF_RING_2"/>
    <property type="match status" value="1"/>
</dbReference>
<keyword evidence="2" id="KW-0862">Zinc</keyword>
<dbReference type="PROSITE" id="PS50908">
    <property type="entry name" value="RWD"/>
    <property type="match status" value="1"/>
</dbReference>
<dbReference type="Proteomes" id="UP001148838">
    <property type="component" value="Unassembled WGS sequence"/>
</dbReference>
<name>A0ABQ8T1W2_PERAM</name>
<evidence type="ECO:0008006" key="8">
    <source>
        <dbReference type="Google" id="ProtNLM"/>
    </source>
</evidence>
<dbReference type="SUPFAM" id="SSF57850">
    <property type="entry name" value="RING/U-box"/>
    <property type="match status" value="1"/>
</dbReference>
<evidence type="ECO:0000313" key="7">
    <source>
        <dbReference type="Proteomes" id="UP001148838"/>
    </source>
</evidence>
<dbReference type="PANTHER" id="PTHR40237:SF1">
    <property type="entry name" value="LD44813P"/>
    <property type="match status" value="1"/>
</dbReference>
<proteinExistence type="predicted"/>
<comment type="caution">
    <text evidence="6">The sequence shown here is derived from an EMBL/GenBank/DDBJ whole genome shotgun (WGS) entry which is preliminary data.</text>
</comment>
<organism evidence="6 7">
    <name type="scientific">Periplaneta americana</name>
    <name type="common">American cockroach</name>
    <name type="synonym">Blatta americana</name>
    <dbReference type="NCBI Taxonomy" id="6978"/>
    <lineage>
        <taxon>Eukaryota</taxon>
        <taxon>Metazoa</taxon>
        <taxon>Ecdysozoa</taxon>
        <taxon>Arthropoda</taxon>
        <taxon>Hexapoda</taxon>
        <taxon>Insecta</taxon>
        <taxon>Pterygota</taxon>
        <taxon>Neoptera</taxon>
        <taxon>Polyneoptera</taxon>
        <taxon>Dictyoptera</taxon>
        <taxon>Blattodea</taxon>
        <taxon>Blattoidea</taxon>
        <taxon>Blattidae</taxon>
        <taxon>Blattinae</taxon>
        <taxon>Periplaneta</taxon>
    </lineage>
</organism>
<gene>
    <name evidence="6" type="ORF">ANN_07808</name>
</gene>
<dbReference type="InterPro" id="IPR016135">
    <property type="entry name" value="UBQ-conjugating_enzyme/RWD"/>
</dbReference>
<feature type="domain" description="RING-type" evidence="4">
    <location>
        <begin position="264"/>
        <end position="321"/>
    </location>
</feature>
<evidence type="ECO:0000259" key="5">
    <source>
        <dbReference type="PROSITE" id="PS50908"/>
    </source>
</evidence>
<evidence type="ECO:0000259" key="4">
    <source>
        <dbReference type="PROSITE" id="PS50089"/>
    </source>
</evidence>
<dbReference type="Pfam" id="PF05773">
    <property type="entry name" value="RWD"/>
    <property type="match status" value="1"/>
</dbReference>
<protein>
    <recommendedName>
        <fullName evidence="8">RWD domain-containing protein</fullName>
    </recommendedName>
</protein>
<dbReference type="EMBL" id="JAJSOF020000017">
    <property type="protein sequence ID" value="KAJ4439680.1"/>
    <property type="molecule type" value="Genomic_DNA"/>
</dbReference>
<evidence type="ECO:0000256" key="2">
    <source>
        <dbReference type="ARBA" id="ARBA00022833"/>
    </source>
</evidence>
<dbReference type="InterPro" id="IPR001841">
    <property type="entry name" value="Znf_RING"/>
</dbReference>
<dbReference type="Gene3D" id="3.30.40.10">
    <property type="entry name" value="Zinc/RING finger domain, C3HC4 (zinc finger)"/>
    <property type="match status" value="1"/>
</dbReference>
<dbReference type="InterPro" id="IPR013083">
    <property type="entry name" value="Znf_RING/FYVE/PHD"/>
</dbReference>
<evidence type="ECO:0000256" key="1">
    <source>
        <dbReference type="ARBA" id="ARBA00022771"/>
    </source>
</evidence>
<dbReference type="PANTHER" id="PTHR40237">
    <property type="entry name" value="LD44813P"/>
    <property type="match status" value="1"/>
</dbReference>
<accession>A0ABQ8T1W2</accession>
<dbReference type="InterPro" id="IPR006575">
    <property type="entry name" value="RWD_dom"/>
</dbReference>
<feature type="domain" description="RWD" evidence="5">
    <location>
        <begin position="8"/>
        <end position="139"/>
    </location>
</feature>